<dbReference type="OrthoDB" id="5292533at2"/>
<reference evidence="3" key="1">
    <citation type="submission" date="2018-09" db="EMBL/GenBank/DDBJ databases">
        <authorList>
            <person name="Zhu H."/>
        </authorList>
    </citation>
    <scope>NUCLEOTIDE SEQUENCE [LARGE SCALE GENOMIC DNA]</scope>
    <source>
        <strain evidence="3">K1R23-30</strain>
    </source>
</reference>
<dbReference type="GO" id="GO:0004074">
    <property type="term" value="F:biliverdin reductase [NAD(P)H] activity"/>
    <property type="evidence" value="ECO:0007669"/>
    <property type="project" value="TreeGrafter"/>
</dbReference>
<sequence length="218" mass="23261">MKVLVIGATGGSGIAAVKALLSAGHEVTAFSRHPEKLKELGNRIAMVAGDASSLADVDRAVQGKDAVVVTLGISESALRVRLFGSRNTPINIRSAGTANAITAMHRHGLRKLVVQTSFGVGESRAKLPLLYRLIFKLLLAPQIADTEEQERLVRNSRLDWVIAQPVNLTDTLEDGYPLASPEGEVNAMKVSRKQVGSFLANAIDTSAYLHRSVALSGQ</sequence>
<organism evidence="2 3">
    <name type="scientific">Noviherbaspirillum saxi</name>
    <dbReference type="NCBI Taxonomy" id="2320863"/>
    <lineage>
        <taxon>Bacteria</taxon>
        <taxon>Pseudomonadati</taxon>
        <taxon>Pseudomonadota</taxon>
        <taxon>Betaproteobacteria</taxon>
        <taxon>Burkholderiales</taxon>
        <taxon>Oxalobacteraceae</taxon>
        <taxon>Noviherbaspirillum</taxon>
    </lineage>
</organism>
<proteinExistence type="predicted"/>
<evidence type="ECO:0000313" key="3">
    <source>
        <dbReference type="Proteomes" id="UP000265955"/>
    </source>
</evidence>
<dbReference type="InterPro" id="IPR051606">
    <property type="entry name" value="Polyketide_Oxido-like"/>
</dbReference>
<gene>
    <name evidence="2" type="ORF">D3871_25590</name>
</gene>
<evidence type="ECO:0000259" key="1">
    <source>
        <dbReference type="Pfam" id="PF13460"/>
    </source>
</evidence>
<dbReference type="Gene3D" id="3.40.50.720">
    <property type="entry name" value="NAD(P)-binding Rossmann-like Domain"/>
    <property type="match status" value="1"/>
</dbReference>
<dbReference type="GO" id="GO:0042602">
    <property type="term" value="F:riboflavin reductase (NADPH) activity"/>
    <property type="evidence" value="ECO:0007669"/>
    <property type="project" value="TreeGrafter"/>
</dbReference>
<feature type="domain" description="NAD(P)-binding" evidence="1">
    <location>
        <begin position="7"/>
        <end position="204"/>
    </location>
</feature>
<dbReference type="InterPro" id="IPR036291">
    <property type="entry name" value="NAD(P)-bd_dom_sf"/>
</dbReference>
<dbReference type="Proteomes" id="UP000265955">
    <property type="component" value="Unassembled WGS sequence"/>
</dbReference>
<keyword evidence="3" id="KW-1185">Reference proteome</keyword>
<dbReference type="PANTHER" id="PTHR43355:SF2">
    <property type="entry name" value="FLAVIN REDUCTASE (NADPH)"/>
    <property type="match status" value="1"/>
</dbReference>
<dbReference type="SUPFAM" id="SSF51735">
    <property type="entry name" value="NAD(P)-binding Rossmann-fold domains"/>
    <property type="match status" value="1"/>
</dbReference>
<dbReference type="EMBL" id="QYUO01000003">
    <property type="protein sequence ID" value="RJF92034.1"/>
    <property type="molecule type" value="Genomic_DNA"/>
</dbReference>
<dbReference type="RefSeq" id="WP_119771920.1">
    <property type="nucleotide sequence ID" value="NZ_QYUO01000003.1"/>
</dbReference>
<evidence type="ECO:0000313" key="2">
    <source>
        <dbReference type="EMBL" id="RJF92034.1"/>
    </source>
</evidence>
<name>A0A3A3FHQ0_9BURK</name>
<dbReference type="Pfam" id="PF13460">
    <property type="entry name" value="NAD_binding_10"/>
    <property type="match status" value="1"/>
</dbReference>
<dbReference type="PANTHER" id="PTHR43355">
    <property type="entry name" value="FLAVIN REDUCTASE (NADPH)"/>
    <property type="match status" value="1"/>
</dbReference>
<protein>
    <submittedName>
        <fullName evidence="2">NAD-dependent epimerase/dehydratase family protein</fullName>
    </submittedName>
</protein>
<comment type="caution">
    <text evidence="2">The sequence shown here is derived from an EMBL/GenBank/DDBJ whole genome shotgun (WGS) entry which is preliminary data.</text>
</comment>
<accession>A0A3A3FHQ0</accession>
<dbReference type="InterPro" id="IPR016040">
    <property type="entry name" value="NAD(P)-bd_dom"/>
</dbReference>
<dbReference type="AlphaFoldDB" id="A0A3A3FHQ0"/>